<evidence type="ECO:0000313" key="2">
    <source>
        <dbReference type="Proteomes" id="UP000598146"/>
    </source>
</evidence>
<organism evidence="1 2">
    <name type="scientific">Actinoplanes aureus</name>
    <dbReference type="NCBI Taxonomy" id="2792083"/>
    <lineage>
        <taxon>Bacteria</taxon>
        <taxon>Bacillati</taxon>
        <taxon>Actinomycetota</taxon>
        <taxon>Actinomycetes</taxon>
        <taxon>Micromonosporales</taxon>
        <taxon>Micromonosporaceae</taxon>
        <taxon>Actinoplanes</taxon>
    </lineage>
</organism>
<reference evidence="1" key="1">
    <citation type="submission" date="2020-11" db="EMBL/GenBank/DDBJ databases">
        <title>Isolation and identification of active actinomycetes.</title>
        <authorList>
            <person name="Sun X."/>
        </authorList>
    </citation>
    <scope>NUCLEOTIDE SEQUENCE</scope>
    <source>
        <strain evidence="1">NEAU-A11</strain>
    </source>
</reference>
<keyword evidence="2" id="KW-1185">Reference proteome</keyword>
<dbReference type="RefSeq" id="WP_196415523.1">
    <property type="nucleotide sequence ID" value="NZ_JADQTO010000009.1"/>
</dbReference>
<sequence>MPKLRIRFVGTDIHRDVEVDEQTAEYVAGQLGDRDAVLRFGDDHSTHLVPVRNITYVTATSR</sequence>
<accession>A0A931FYL6</accession>
<gene>
    <name evidence="1" type="ORF">I4J89_19990</name>
</gene>
<name>A0A931FYL6_9ACTN</name>
<evidence type="ECO:0000313" key="1">
    <source>
        <dbReference type="EMBL" id="MBG0563730.1"/>
    </source>
</evidence>
<dbReference type="EMBL" id="JADQTO010000009">
    <property type="protein sequence ID" value="MBG0563730.1"/>
    <property type="molecule type" value="Genomic_DNA"/>
</dbReference>
<proteinExistence type="predicted"/>
<comment type="caution">
    <text evidence="1">The sequence shown here is derived from an EMBL/GenBank/DDBJ whole genome shotgun (WGS) entry which is preliminary data.</text>
</comment>
<dbReference type="Proteomes" id="UP000598146">
    <property type="component" value="Unassembled WGS sequence"/>
</dbReference>
<protein>
    <submittedName>
        <fullName evidence="1">Uncharacterized protein</fullName>
    </submittedName>
</protein>
<dbReference type="AlphaFoldDB" id="A0A931FYL6"/>